<feature type="region of interest" description="Disordered" evidence="5">
    <location>
        <begin position="506"/>
        <end position="533"/>
    </location>
</feature>
<keyword evidence="1" id="KW-0479">Metal-binding</keyword>
<dbReference type="RefSeq" id="XP_062630011.1">
    <property type="nucleotide sequence ID" value="XM_062774027.1"/>
</dbReference>
<feature type="region of interest" description="Disordered" evidence="5">
    <location>
        <begin position="446"/>
        <end position="468"/>
    </location>
</feature>
<dbReference type="GO" id="GO:0008237">
    <property type="term" value="F:metallopeptidase activity"/>
    <property type="evidence" value="ECO:0007669"/>
    <property type="project" value="TreeGrafter"/>
</dbReference>
<keyword evidence="2" id="KW-0863">Zinc-finger</keyword>
<dbReference type="Proteomes" id="UP000827549">
    <property type="component" value="Chromosome 5"/>
</dbReference>
<dbReference type="PANTHER" id="PTHR46622:SF1">
    <property type="entry name" value="DNA-DEPENDENT METALLOPROTEASE WSS1"/>
    <property type="match status" value="1"/>
</dbReference>
<dbReference type="SMART" id="SM00547">
    <property type="entry name" value="ZnF_RBZ"/>
    <property type="match status" value="3"/>
</dbReference>
<dbReference type="Pfam" id="PF00641">
    <property type="entry name" value="Zn_ribbon_RanBP"/>
    <property type="match status" value="2"/>
</dbReference>
<accession>A0AAF1BN29</accession>
<dbReference type="InterPro" id="IPR001876">
    <property type="entry name" value="Znf_RanBP2"/>
</dbReference>
<evidence type="ECO:0000259" key="6">
    <source>
        <dbReference type="SMART" id="SM00547"/>
    </source>
</evidence>
<feature type="region of interest" description="Disordered" evidence="5">
    <location>
        <begin position="1"/>
        <end position="25"/>
    </location>
</feature>
<feature type="compositionally biased region" description="Polar residues" evidence="5">
    <location>
        <begin position="765"/>
        <end position="808"/>
    </location>
</feature>
<evidence type="ECO:0000256" key="4">
    <source>
        <dbReference type="SAM" id="Coils"/>
    </source>
</evidence>
<feature type="domain" description="RanBP2-type" evidence="6">
    <location>
        <begin position="419"/>
        <end position="444"/>
    </location>
</feature>
<dbReference type="GO" id="GO:0008270">
    <property type="term" value="F:zinc ion binding"/>
    <property type="evidence" value="ECO:0007669"/>
    <property type="project" value="UniProtKB-KW"/>
</dbReference>
<feature type="compositionally biased region" description="Basic and acidic residues" evidence="5">
    <location>
        <begin position="649"/>
        <end position="665"/>
    </location>
</feature>
<keyword evidence="8" id="KW-1185">Reference proteome</keyword>
<feature type="region of interest" description="Disordered" evidence="5">
    <location>
        <begin position="108"/>
        <end position="148"/>
    </location>
</feature>
<feature type="region of interest" description="Disordered" evidence="5">
    <location>
        <begin position="577"/>
        <end position="673"/>
    </location>
</feature>
<feature type="compositionally biased region" description="Low complexity" evidence="5">
    <location>
        <begin position="507"/>
        <end position="528"/>
    </location>
</feature>
<dbReference type="InterPro" id="IPR053000">
    <property type="entry name" value="WSS1-like_metalloprotease"/>
</dbReference>
<protein>
    <submittedName>
        <fullName evidence="7">Nuclear pore complex protein</fullName>
    </submittedName>
</protein>
<evidence type="ECO:0000256" key="3">
    <source>
        <dbReference type="ARBA" id="ARBA00022833"/>
    </source>
</evidence>
<reference evidence="7" key="1">
    <citation type="submission" date="2023-10" db="EMBL/GenBank/DDBJ databases">
        <authorList>
            <person name="Noh H."/>
        </authorList>
    </citation>
    <scope>NUCLEOTIDE SEQUENCE</scope>
    <source>
        <strain evidence="7">DUCC4014</strain>
    </source>
</reference>
<dbReference type="GO" id="GO:0006281">
    <property type="term" value="P:DNA repair"/>
    <property type="evidence" value="ECO:0007669"/>
    <property type="project" value="TreeGrafter"/>
</dbReference>
<evidence type="ECO:0000256" key="5">
    <source>
        <dbReference type="SAM" id="MobiDB-lite"/>
    </source>
</evidence>
<dbReference type="PANTHER" id="PTHR46622">
    <property type="entry name" value="DNA-DEPENDENT METALLOPROTEASE WSS1"/>
    <property type="match status" value="1"/>
</dbReference>
<feature type="region of interest" description="Disordered" evidence="5">
    <location>
        <begin position="691"/>
        <end position="711"/>
    </location>
</feature>
<feature type="compositionally biased region" description="Low complexity" evidence="5">
    <location>
        <begin position="8"/>
        <end position="25"/>
    </location>
</feature>
<feature type="compositionally biased region" description="Low complexity" evidence="5">
    <location>
        <begin position="137"/>
        <end position="148"/>
    </location>
</feature>
<evidence type="ECO:0000313" key="7">
    <source>
        <dbReference type="EMBL" id="WOO83985.1"/>
    </source>
</evidence>
<evidence type="ECO:0000256" key="1">
    <source>
        <dbReference type="ARBA" id="ARBA00022723"/>
    </source>
</evidence>
<feature type="compositionally biased region" description="Basic and acidic residues" evidence="5">
    <location>
        <begin position="610"/>
        <end position="620"/>
    </location>
</feature>
<evidence type="ECO:0000313" key="8">
    <source>
        <dbReference type="Proteomes" id="UP000827549"/>
    </source>
</evidence>
<dbReference type="GO" id="GO:0005634">
    <property type="term" value="C:nucleus"/>
    <property type="evidence" value="ECO:0007669"/>
    <property type="project" value="TreeGrafter"/>
</dbReference>
<dbReference type="AlphaFoldDB" id="A0AAF1BN29"/>
<keyword evidence="3" id="KW-0862">Zinc</keyword>
<dbReference type="EMBL" id="CP086718">
    <property type="protein sequence ID" value="WOO83985.1"/>
    <property type="molecule type" value="Genomic_DNA"/>
</dbReference>
<feature type="region of interest" description="Disordered" evidence="5">
    <location>
        <begin position="295"/>
        <end position="314"/>
    </location>
</feature>
<gene>
    <name evidence="7" type="primary">Nup153_1</name>
    <name evidence="7" type="ORF">LOC62_05G007501</name>
</gene>
<feature type="domain" description="RanBP2-type" evidence="6">
    <location>
        <begin position="476"/>
        <end position="501"/>
    </location>
</feature>
<sequence>MLDRRQDSSASSGSESEAESTLSSGYQTRECAVPGYVATHPVFTATGLLDMLGEDAEISFPCEPDTFFKVMSAATTIYEATPPNIEKLAVAAFLTRLSRLNEWAHYDRRKPTTRARRRRDGTPTEQSSGPSPEPAVPHFSRFSRPSSSLTVIGSEETVAPRTVATKQHLDEAVASLQGDIAQGFARIEGKMAEMHATTRLGATAPQPLREEAQTLQNITRLLSKLELQANQLANNLDLSVRKAERRSAHQLPVSREELCVRLAEMSGELNDIKLLRTGKADKGVAPEIVVTAAKSRASSIEATPAGSKTDVPSTPPVAFNPAPTSQFTFGTVSPVARASSSSTSAEGKKDAKASVPTTASASLGAAMLARATTPSTEQTALGEAVMLFKKPSSTALRPTAKPFVVGAGDAASPATSPRPAWTCDICLLKNPDSAWKTCLVCESPRPSAVSSSAPGPLSTPATTATGATSLATSSGPLWECDTCALHNPDSAKEKCLVCEAPRPQVQTESSSSATATGSSVAPATTAPPRLVLTQTTPRLTFTFGSVTPLRSDPLTVPSVADGAAFSKYAGRPTALAASKGDSALSEADPKKDGAKTVLATKGTRSSFKTDTSKSVDDAQRQHGHHPYAPVPNLPSRHPSQVRRAIPPPSEEKTDKADKGKTKQDEGVNEVGSEVQTKPATLVLSIPVIEPIARPGTQQGSRSPSPLPSITEIDEHDEPQLIRASGSAAINLAEATLGAAPRSFLDTAATQTSNHPLFAQPPNPPSYRTFNPSGSYFRENSFSTNPSHRPSTTLSSNQRENSFSTNPSGNLPPFGATAPVPPPDLWAQTRPPVSIPSPSFSSPFPLSYPPPRPFGRSTNPFVNTPPPPPAYQPGHGLIGQPGGAGQPSGLAAQPGGFGFSGLAGQPASQAGRLTPAAPVFVPAAAGPLFRPPPPPTSNSNLNPGEWTCKRCTLINAPPSAAFCSLCEAPRDPGWEAPRTSGFQFSSHPWRPI</sequence>
<keyword evidence="4" id="KW-0175">Coiled coil</keyword>
<feature type="region of interest" description="Disordered" evidence="5">
    <location>
        <begin position="752"/>
        <end position="840"/>
    </location>
</feature>
<name>A0AAF1BN29_9TREE</name>
<proteinExistence type="predicted"/>
<dbReference type="Gene3D" id="4.10.1060.10">
    <property type="entry name" value="Zinc finger, RanBP2-type"/>
    <property type="match status" value="3"/>
</dbReference>
<evidence type="ECO:0000256" key="2">
    <source>
        <dbReference type="ARBA" id="ARBA00022771"/>
    </source>
</evidence>
<dbReference type="GeneID" id="87810674"/>
<feature type="domain" description="RanBP2-type" evidence="6">
    <location>
        <begin position="943"/>
        <end position="968"/>
    </location>
</feature>
<organism evidence="7 8">
    <name type="scientific">Vanrija pseudolonga</name>
    <dbReference type="NCBI Taxonomy" id="143232"/>
    <lineage>
        <taxon>Eukaryota</taxon>
        <taxon>Fungi</taxon>
        <taxon>Dikarya</taxon>
        <taxon>Basidiomycota</taxon>
        <taxon>Agaricomycotina</taxon>
        <taxon>Tremellomycetes</taxon>
        <taxon>Trichosporonales</taxon>
        <taxon>Trichosporonaceae</taxon>
        <taxon>Vanrija</taxon>
    </lineage>
</organism>
<feature type="coiled-coil region" evidence="4">
    <location>
        <begin position="208"/>
        <end position="242"/>
    </location>
</feature>